<evidence type="ECO:0000256" key="7">
    <source>
        <dbReference type="RuleBase" id="RU363032"/>
    </source>
</evidence>
<dbReference type="GO" id="GO:0055085">
    <property type="term" value="P:transmembrane transport"/>
    <property type="evidence" value="ECO:0007669"/>
    <property type="project" value="InterPro"/>
</dbReference>
<keyword evidence="2 7" id="KW-0813">Transport</keyword>
<sequence>MRFAHPRFWLPTVLALVVAGLLWTWVARDNPYVLPTLPSVGRQFVENPDLYLANAATTLQEALVGLALGTLVAVLVAVLVAESALLWRATMPLAVILSVTPVVAIAPALVVAFGFGMTPKYVVTGLITFFPVLMNTVTGLRSVDRHVLQVFRTVDASRAEVLLRLRFPSALPYLFSALRVVFPLSLVGAIVAEFSASGAQSGLGTLISVASSNSQLDRVFAAIACLAAMGSLLLLLVTTVERRALSWHESQNR</sequence>
<evidence type="ECO:0000256" key="2">
    <source>
        <dbReference type="ARBA" id="ARBA00022448"/>
    </source>
</evidence>
<feature type="transmembrane region" description="Helical" evidence="7">
    <location>
        <begin position="93"/>
        <end position="115"/>
    </location>
</feature>
<keyword evidence="3" id="KW-1003">Cell membrane</keyword>
<dbReference type="EMBL" id="JACHVY010000004">
    <property type="protein sequence ID" value="MBB2902750.1"/>
    <property type="molecule type" value="Genomic_DNA"/>
</dbReference>
<evidence type="ECO:0000256" key="1">
    <source>
        <dbReference type="ARBA" id="ARBA00004651"/>
    </source>
</evidence>
<reference evidence="9 10" key="1">
    <citation type="submission" date="2020-08" db="EMBL/GenBank/DDBJ databases">
        <title>The Agave Microbiome: Exploring the role of microbial communities in plant adaptations to desert environments.</title>
        <authorList>
            <person name="Partida-Martinez L.P."/>
        </authorList>
    </citation>
    <scope>NUCLEOTIDE SEQUENCE [LARGE SCALE GENOMIC DNA]</scope>
    <source>
        <strain evidence="9 10">AS2.23</strain>
    </source>
</reference>
<dbReference type="GO" id="GO:0005886">
    <property type="term" value="C:plasma membrane"/>
    <property type="evidence" value="ECO:0007669"/>
    <property type="project" value="UniProtKB-SubCell"/>
</dbReference>
<gene>
    <name evidence="9" type="ORF">FHR75_003586</name>
</gene>
<dbReference type="Gene3D" id="1.10.3720.10">
    <property type="entry name" value="MetI-like"/>
    <property type="match status" value="1"/>
</dbReference>
<feature type="transmembrane region" description="Helical" evidence="7">
    <location>
        <begin position="219"/>
        <end position="240"/>
    </location>
</feature>
<comment type="similarity">
    <text evidence="7">Belongs to the binding-protein-dependent transport system permease family.</text>
</comment>
<proteinExistence type="inferred from homology"/>
<keyword evidence="5 7" id="KW-1133">Transmembrane helix</keyword>
<dbReference type="PANTHER" id="PTHR30151">
    <property type="entry name" value="ALKANE SULFONATE ABC TRANSPORTER-RELATED, MEMBRANE SUBUNIT"/>
    <property type="match status" value="1"/>
</dbReference>
<evidence type="ECO:0000256" key="6">
    <source>
        <dbReference type="ARBA" id="ARBA00023136"/>
    </source>
</evidence>
<dbReference type="PANTHER" id="PTHR30151:SF0">
    <property type="entry name" value="ABC TRANSPORTER PERMEASE PROTEIN MJ0413-RELATED"/>
    <property type="match status" value="1"/>
</dbReference>
<dbReference type="Pfam" id="PF00528">
    <property type="entry name" value="BPD_transp_1"/>
    <property type="match status" value="1"/>
</dbReference>
<dbReference type="PROSITE" id="PS50928">
    <property type="entry name" value="ABC_TM1"/>
    <property type="match status" value="1"/>
</dbReference>
<dbReference type="Proteomes" id="UP000533269">
    <property type="component" value="Unassembled WGS sequence"/>
</dbReference>
<accession>A0A7W4TPK4</accession>
<evidence type="ECO:0000313" key="10">
    <source>
        <dbReference type="Proteomes" id="UP000533269"/>
    </source>
</evidence>
<name>A0A7W4TPK4_KINRA</name>
<comment type="caution">
    <text evidence="9">The sequence shown here is derived from an EMBL/GenBank/DDBJ whole genome shotgun (WGS) entry which is preliminary data.</text>
</comment>
<evidence type="ECO:0000256" key="5">
    <source>
        <dbReference type="ARBA" id="ARBA00022989"/>
    </source>
</evidence>
<evidence type="ECO:0000256" key="4">
    <source>
        <dbReference type="ARBA" id="ARBA00022692"/>
    </source>
</evidence>
<keyword evidence="4 7" id="KW-0812">Transmembrane</keyword>
<evidence type="ECO:0000259" key="8">
    <source>
        <dbReference type="PROSITE" id="PS50928"/>
    </source>
</evidence>
<dbReference type="SUPFAM" id="SSF161098">
    <property type="entry name" value="MetI-like"/>
    <property type="match status" value="1"/>
</dbReference>
<protein>
    <submittedName>
        <fullName evidence="9">NitT/TauT family transport system permease protein</fullName>
    </submittedName>
</protein>
<organism evidence="9 10">
    <name type="scientific">Kineococcus radiotolerans</name>
    <dbReference type="NCBI Taxonomy" id="131568"/>
    <lineage>
        <taxon>Bacteria</taxon>
        <taxon>Bacillati</taxon>
        <taxon>Actinomycetota</taxon>
        <taxon>Actinomycetes</taxon>
        <taxon>Kineosporiales</taxon>
        <taxon>Kineosporiaceae</taxon>
        <taxon>Kineococcus</taxon>
    </lineage>
</organism>
<dbReference type="AlphaFoldDB" id="A0A7W4TPK4"/>
<evidence type="ECO:0000256" key="3">
    <source>
        <dbReference type="ARBA" id="ARBA00022475"/>
    </source>
</evidence>
<dbReference type="OMA" id="HRWHESS"/>
<dbReference type="CDD" id="cd06261">
    <property type="entry name" value="TM_PBP2"/>
    <property type="match status" value="1"/>
</dbReference>
<dbReference type="RefSeq" id="WP_012087173.1">
    <property type="nucleotide sequence ID" value="NZ_JACHVY010000004.1"/>
</dbReference>
<feature type="transmembrane region" description="Helical" evidence="7">
    <location>
        <begin position="173"/>
        <end position="199"/>
    </location>
</feature>
<evidence type="ECO:0000313" key="9">
    <source>
        <dbReference type="EMBL" id="MBB2902750.1"/>
    </source>
</evidence>
<comment type="subcellular location">
    <subcellularLocation>
        <location evidence="1 7">Cell membrane</location>
        <topology evidence="1 7">Multi-pass membrane protein</topology>
    </subcellularLocation>
</comment>
<feature type="transmembrane region" description="Helical" evidence="7">
    <location>
        <begin position="62"/>
        <end position="81"/>
    </location>
</feature>
<feature type="domain" description="ABC transmembrane type-1" evidence="8">
    <location>
        <begin position="55"/>
        <end position="241"/>
    </location>
</feature>
<dbReference type="InterPro" id="IPR035906">
    <property type="entry name" value="MetI-like_sf"/>
</dbReference>
<feature type="transmembrane region" description="Helical" evidence="7">
    <location>
        <begin position="7"/>
        <end position="26"/>
    </location>
</feature>
<keyword evidence="6 7" id="KW-0472">Membrane</keyword>
<dbReference type="InterPro" id="IPR000515">
    <property type="entry name" value="MetI-like"/>
</dbReference>
<reference evidence="9 10" key="2">
    <citation type="submission" date="2020-08" db="EMBL/GenBank/DDBJ databases">
        <authorList>
            <person name="Partida-Martinez L."/>
            <person name="Huntemann M."/>
            <person name="Clum A."/>
            <person name="Wang J."/>
            <person name="Palaniappan K."/>
            <person name="Ritter S."/>
            <person name="Chen I.-M."/>
            <person name="Stamatis D."/>
            <person name="Reddy T."/>
            <person name="O'Malley R."/>
            <person name="Daum C."/>
            <person name="Shapiro N."/>
            <person name="Ivanova N."/>
            <person name="Kyrpides N."/>
            <person name="Woyke T."/>
        </authorList>
    </citation>
    <scope>NUCLEOTIDE SEQUENCE [LARGE SCALE GENOMIC DNA]</scope>
    <source>
        <strain evidence="9 10">AS2.23</strain>
    </source>
</reference>
<feature type="transmembrane region" description="Helical" evidence="7">
    <location>
        <begin position="121"/>
        <end position="140"/>
    </location>
</feature>